<organism evidence="1 2">
    <name type="scientific">Desulfurococcus amylolyticus DSM 16532</name>
    <dbReference type="NCBI Taxonomy" id="768672"/>
    <lineage>
        <taxon>Archaea</taxon>
        <taxon>Thermoproteota</taxon>
        <taxon>Thermoprotei</taxon>
        <taxon>Desulfurococcales</taxon>
        <taxon>Desulfurococcaceae</taxon>
        <taxon>Desulfurococcus</taxon>
    </lineage>
</organism>
<dbReference type="AlphaFoldDB" id="I3XR48"/>
<dbReference type="HOGENOM" id="CLU_2874921_0_0_2"/>
<proteinExistence type="predicted"/>
<dbReference type="KEGG" id="dfd:Desfe_0518"/>
<evidence type="ECO:0000313" key="2">
    <source>
        <dbReference type="Proteomes" id="UP000006175"/>
    </source>
</evidence>
<accession>I3XR48</accession>
<dbReference type="EMBL" id="CP003321">
    <property type="protein sequence ID" value="AFL66422.1"/>
    <property type="molecule type" value="Genomic_DNA"/>
</dbReference>
<protein>
    <submittedName>
        <fullName evidence="1">Uncharacterized protein</fullName>
    </submittedName>
</protein>
<gene>
    <name evidence="1" type="ORF">Desfe_0518</name>
</gene>
<sequence length="63" mass="7244">MTAMLSLIRPYFLSILRTLFTDSLPIFIDGLRLRIFSDGFGALEETCLQMFISLMKRLGVLEQ</sequence>
<evidence type="ECO:0000313" key="1">
    <source>
        <dbReference type="EMBL" id="AFL66422.1"/>
    </source>
</evidence>
<keyword evidence="2" id="KW-1185">Reference proteome</keyword>
<reference evidence="1 2" key="1">
    <citation type="journal article" date="2012" name="J. Bacteriol.">
        <title>Complete Genome Sequence of Desulfurococcus fermentans, a Hyperthermophilic Cellulolytic Crenarchaeon Isolated from a Freshwater Hot Spring in Kamchatka, Russia.</title>
        <authorList>
            <person name="Susanti D."/>
            <person name="Johnson E.F."/>
            <person name="Rodriguez J.R."/>
            <person name="Anderson I."/>
            <person name="Perevalova A.A."/>
            <person name="Kyrpides N."/>
            <person name="Lucas S."/>
            <person name="Han J."/>
            <person name="Lapidus A."/>
            <person name="Cheng J.F."/>
            <person name="Goodwin L."/>
            <person name="Pitluck S."/>
            <person name="Mavrommatis K."/>
            <person name="Peters L."/>
            <person name="Land M.L."/>
            <person name="Hauser L."/>
            <person name="Gopalan V."/>
            <person name="Chan P.P."/>
            <person name="Lowe T.M."/>
            <person name="Atomi H."/>
            <person name="Bonch-Osmolovskaya E.A."/>
            <person name="Woyke T."/>
            <person name="Mukhopadhyay B."/>
        </authorList>
    </citation>
    <scope>NUCLEOTIDE SEQUENCE [LARGE SCALE GENOMIC DNA]</scope>
    <source>
        <strain evidence="1 2">DSM 16532</strain>
    </source>
</reference>
<dbReference type="Proteomes" id="UP000006175">
    <property type="component" value="Chromosome"/>
</dbReference>
<name>I3XR48_DESAM</name>